<evidence type="ECO:0000256" key="1">
    <source>
        <dbReference type="SAM" id="Phobius"/>
    </source>
</evidence>
<dbReference type="Gene3D" id="2.70.40.10">
    <property type="match status" value="1"/>
</dbReference>
<keyword evidence="1" id="KW-0812">Transmembrane</keyword>
<dbReference type="SUPFAM" id="SSF51283">
    <property type="entry name" value="dUTPase-like"/>
    <property type="match status" value="1"/>
</dbReference>
<feature type="transmembrane region" description="Helical" evidence="1">
    <location>
        <begin position="263"/>
        <end position="282"/>
    </location>
</feature>
<evidence type="ECO:0008006" key="4">
    <source>
        <dbReference type="Google" id="ProtNLM"/>
    </source>
</evidence>
<reference evidence="2" key="1">
    <citation type="submission" date="2016-10" db="EMBL/GenBank/DDBJ databases">
        <authorList>
            <person name="de Groot N.N."/>
        </authorList>
    </citation>
    <scope>NUCLEOTIDE SEQUENCE</scope>
</reference>
<accession>A0A1W1E0E9</accession>
<evidence type="ECO:0000313" key="3">
    <source>
        <dbReference type="EMBL" id="SFV88477.1"/>
    </source>
</evidence>
<protein>
    <recommendedName>
        <fullName evidence="4">Deoxycytidine triphosphate deaminase</fullName>
    </recommendedName>
</protein>
<keyword evidence="1" id="KW-0472">Membrane</keyword>
<sequence length="317" mass="36056">MAKILNDTELKKLVDKQIIVNGNYDSIRSNAYVLRLGAKGEYTHIGKEFDISKNKKKGFKLPTGNSVAIMSFEVLDFRRDTVQKLYKGCDLFAWMSPITDLSREGIITQTTQIDAGFHGVLNWTFNNTSNKENEFLYKENLYRLMIFKLEDGEEIPAQPYDGTYQNQEGIVRSKRQAAPRGMKESEWETPLNNKSPEKHLEHLINSGYPWSILGERLKTLDGQLVTITDEYSKIESSINALVQEVHTIPNAIDREIEVKKSKWLTNIGVIFSGFSAIAIGILTNNVAIEFLRDYGAFVSITILIITILIAWINNKKI</sequence>
<feature type="transmembrane region" description="Helical" evidence="1">
    <location>
        <begin position="294"/>
        <end position="312"/>
    </location>
</feature>
<name>A0A1W1E0E9_9ZZZZ</name>
<dbReference type="EMBL" id="FPHY01000165">
    <property type="protein sequence ID" value="SFV87196.1"/>
    <property type="molecule type" value="Genomic_DNA"/>
</dbReference>
<proteinExistence type="predicted"/>
<dbReference type="InterPro" id="IPR036157">
    <property type="entry name" value="dUTPase-like_sf"/>
</dbReference>
<gene>
    <name evidence="2" type="ORF">MNB_SUP05-SYMBIONT-4-502</name>
    <name evidence="3" type="ORF">MNB_SUP05-SYMBIONT-5-718</name>
</gene>
<organism evidence="2">
    <name type="scientific">hydrothermal vent metagenome</name>
    <dbReference type="NCBI Taxonomy" id="652676"/>
    <lineage>
        <taxon>unclassified sequences</taxon>
        <taxon>metagenomes</taxon>
        <taxon>ecological metagenomes</taxon>
    </lineage>
</organism>
<evidence type="ECO:0000313" key="2">
    <source>
        <dbReference type="EMBL" id="SFV87196.1"/>
    </source>
</evidence>
<dbReference type="EMBL" id="FPHZ01000157">
    <property type="protein sequence ID" value="SFV88477.1"/>
    <property type="molecule type" value="Genomic_DNA"/>
</dbReference>
<keyword evidence="1" id="KW-1133">Transmembrane helix</keyword>
<dbReference type="AlphaFoldDB" id="A0A1W1E0E9"/>